<dbReference type="PANTHER" id="PTHR15682:SF2">
    <property type="entry name" value="UNHEALTHY RIBOSOME BIOGENESIS PROTEIN 2 HOMOLOG"/>
    <property type="match status" value="1"/>
</dbReference>
<dbReference type="AlphaFoldDB" id="A0A9W9Z4T8"/>
<evidence type="ECO:0000313" key="2">
    <source>
        <dbReference type="Proteomes" id="UP001163046"/>
    </source>
</evidence>
<reference evidence="1" key="1">
    <citation type="submission" date="2023-01" db="EMBL/GenBank/DDBJ databases">
        <title>Genome assembly of the deep-sea coral Lophelia pertusa.</title>
        <authorList>
            <person name="Herrera S."/>
            <person name="Cordes E."/>
        </authorList>
    </citation>
    <scope>NUCLEOTIDE SEQUENCE</scope>
    <source>
        <strain evidence="1">USNM1676648</strain>
        <tissue evidence="1">Polyp</tissue>
    </source>
</reference>
<dbReference type="OrthoDB" id="160374at2759"/>
<dbReference type="SUPFAM" id="SSF141571">
    <property type="entry name" value="Pentapeptide repeat-like"/>
    <property type="match status" value="1"/>
</dbReference>
<evidence type="ECO:0000313" key="1">
    <source>
        <dbReference type="EMBL" id="KAJ7375226.1"/>
    </source>
</evidence>
<gene>
    <name evidence="1" type="primary">URB2_2</name>
    <name evidence="1" type="ORF">OS493_001970</name>
</gene>
<dbReference type="Proteomes" id="UP001163046">
    <property type="component" value="Unassembled WGS sequence"/>
</dbReference>
<dbReference type="GO" id="GO:0005730">
    <property type="term" value="C:nucleolus"/>
    <property type="evidence" value="ECO:0007669"/>
    <property type="project" value="TreeGrafter"/>
</dbReference>
<dbReference type="GO" id="GO:0042254">
    <property type="term" value="P:ribosome biogenesis"/>
    <property type="evidence" value="ECO:0007669"/>
    <property type="project" value="TreeGrafter"/>
</dbReference>
<organism evidence="1 2">
    <name type="scientific">Desmophyllum pertusum</name>
    <dbReference type="NCBI Taxonomy" id="174260"/>
    <lineage>
        <taxon>Eukaryota</taxon>
        <taxon>Metazoa</taxon>
        <taxon>Cnidaria</taxon>
        <taxon>Anthozoa</taxon>
        <taxon>Hexacorallia</taxon>
        <taxon>Scleractinia</taxon>
        <taxon>Caryophylliina</taxon>
        <taxon>Caryophylliidae</taxon>
        <taxon>Desmophyllum</taxon>
    </lineage>
</organism>
<dbReference type="PANTHER" id="PTHR15682">
    <property type="entry name" value="UNHEALTHY RIBOSOME BIOGENESIS PROTEIN 2 HOMOLOG"/>
    <property type="match status" value="1"/>
</dbReference>
<sequence>MKSSSKGIYSKLKDSTVEWDEKLSLARHAWESADCVIPNKQQVLLDWIVQELISGYKKGVKAAKCELLNGLWKLLLDFLQSQKLFAPAKLPVTLKPQLLQVFTDIFLSKDSVSNGYSRINVIINCCYTVVSSPQLATSMLAKFESYVSFLSALLAFFVPICLKQSKDLHLLVEVCLEKYLVVQRQQANQRKTCTDRQTCRLLVQTCRPVGIGRPAALLVQTCRLTCTDWQTCSLTCTDLQTCRLTCTDRQTCRLTCTDLQTCRLTCTDRQTCRLTCTDL</sequence>
<name>A0A9W9Z4T8_9CNID</name>
<dbReference type="InterPro" id="IPR052609">
    <property type="entry name" value="Ribosome_Biogenesis_Reg"/>
</dbReference>
<protein>
    <submittedName>
        <fullName evidence="1">rRNA primary transcript metabolism protein</fullName>
    </submittedName>
</protein>
<comment type="caution">
    <text evidence="1">The sequence shown here is derived from an EMBL/GenBank/DDBJ whole genome shotgun (WGS) entry which is preliminary data.</text>
</comment>
<proteinExistence type="predicted"/>
<dbReference type="EMBL" id="MU826826">
    <property type="protein sequence ID" value="KAJ7375226.1"/>
    <property type="molecule type" value="Genomic_DNA"/>
</dbReference>
<keyword evidence="2" id="KW-1185">Reference proteome</keyword>
<accession>A0A9W9Z4T8</accession>